<evidence type="ECO:0000256" key="1">
    <source>
        <dbReference type="ARBA" id="ARBA00009497"/>
    </source>
</evidence>
<evidence type="ECO:0000313" key="5">
    <source>
        <dbReference type="EMBL" id="PWW20049.1"/>
    </source>
</evidence>
<dbReference type="GO" id="GO:0003677">
    <property type="term" value="F:DNA binding"/>
    <property type="evidence" value="ECO:0007669"/>
    <property type="project" value="UniProtKB-KW"/>
</dbReference>
<protein>
    <submittedName>
        <fullName evidence="5">Starvation-inducible DNA-binding protein</fullName>
    </submittedName>
</protein>
<dbReference type="PRINTS" id="PR01346">
    <property type="entry name" value="HELNAPAPROT"/>
</dbReference>
<dbReference type="OrthoDB" id="9797023at2"/>
<name>A0A2V2ZJE7_9BACI</name>
<dbReference type="RefSeq" id="WP_110067239.1">
    <property type="nucleotide sequence ID" value="NZ_QGTW01000017.1"/>
</dbReference>
<comment type="similarity">
    <text evidence="1 2">Belongs to the Dps family.</text>
</comment>
<keyword evidence="3" id="KW-0175">Coiled coil</keyword>
<organism evidence="5 6">
    <name type="scientific">Cytobacillus oceanisediminis</name>
    <dbReference type="NCBI Taxonomy" id="665099"/>
    <lineage>
        <taxon>Bacteria</taxon>
        <taxon>Bacillati</taxon>
        <taxon>Bacillota</taxon>
        <taxon>Bacilli</taxon>
        <taxon>Bacillales</taxon>
        <taxon>Bacillaceae</taxon>
        <taxon>Cytobacillus</taxon>
    </lineage>
</organism>
<dbReference type="InterPro" id="IPR002177">
    <property type="entry name" value="DPS_DNA-bd"/>
</dbReference>
<dbReference type="Proteomes" id="UP000247150">
    <property type="component" value="Unassembled WGS sequence"/>
</dbReference>
<evidence type="ECO:0000256" key="2">
    <source>
        <dbReference type="RuleBase" id="RU003875"/>
    </source>
</evidence>
<dbReference type="EMBL" id="QGTW01000017">
    <property type="protein sequence ID" value="PWW20049.1"/>
    <property type="molecule type" value="Genomic_DNA"/>
</dbReference>
<dbReference type="PANTHER" id="PTHR42932">
    <property type="entry name" value="GENERAL STRESS PROTEIN 20U"/>
    <property type="match status" value="1"/>
</dbReference>
<dbReference type="AlphaFoldDB" id="A0A2V2ZJE7"/>
<feature type="coiled-coil region" evidence="3">
    <location>
        <begin position="85"/>
        <end position="119"/>
    </location>
</feature>
<dbReference type="Gene3D" id="1.20.1260.10">
    <property type="match status" value="1"/>
</dbReference>
<comment type="caution">
    <text evidence="5">The sequence shown here is derived from an EMBL/GenBank/DDBJ whole genome shotgun (WGS) entry which is preliminary data.</text>
</comment>
<dbReference type="InterPro" id="IPR023188">
    <property type="entry name" value="DPS_DNA-bd_CS"/>
</dbReference>
<accession>A0A2V2ZJE7</accession>
<gene>
    <name evidence="5" type="ORF">DFO73_11749</name>
</gene>
<dbReference type="PROSITE" id="PS00818">
    <property type="entry name" value="DPS_1"/>
    <property type="match status" value="1"/>
</dbReference>
<dbReference type="InterPro" id="IPR012347">
    <property type="entry name" value="Ferritin-like"/>
</dbReference>
<dbReference type="SUPFAM" id="SSF47240">
    <property type="entry name" value="Ferritin-like"/>
    <property type="match status" value="1"/>
</dbReference>
<dbReference type="GO" id="GO:0008199">
    <property type="term" value="F:ferric iron binding"/>
    <property type="evidence" value="ECO:0007669"/>
    <property type="project" value="InterPro"/>
</dbReference>
<feature type="domain" description="Ferritin/DPS" evidence="4">
    <location>
        <begin position="7"/>
        <end position="144"/>
    </location>
</feature>
<evidence type="ECO:0000256" key="3">
    <source>
        <dbReference type="SAM" id="Coils"/>
    </source>
</evidence>
<dbReference type="GO" id="GO:0016722">
    <property type="term" value="F:oxidoreductase activity, acting on metal ions"/>
    <property type="evidence" value="ECO:0007669"/>
    <property type="project" value="InterPro"/>
</dbReference>
<keyword evidence="5" id="KW-0238">DNA-binding</keyword>
<proteinExistence type="inferred from homology"/>
<reference evidence="5 6" key="1">
    <citation type="submission" date="2018-05" db="EMBL/GenBank/DDBJ databases">
        <title>Freshwater and sediment microbial communities from various areas in North America, analyzing microbe dynamics in response to fracking.</title>
        <authorList>
            <person name="Lamendella R."/>
        </authorList>
    </citation>
    <scope>NUCLEOTIDE SEQUENCE [LARGE SCALE GENOMIC DNA]</scope>
    <source>
        <strain evidence="5 6">15_TX</strain>
    </source>
</reference>
<dbReference type="CDD" id="cd01043">
    <property type="entry name" value="DPS"/>
    <property type="match status" value="1"/>
</dbReference>
<evidence type="ECO:0000313" key="6">
    <source>
        <dbReference type="Proteomes" id="UP000247150"/>
    </source>
</evidence>
<sequence>MEKLYSALNVQIANWSVLYTKLHRYHWFVKGPFFFTLHEKFEELYNEAAEVVDEAAERLLAIGGTPAATLKEYLSVATLEESHGEKKAENMVASLAADYKHLKEQLISLAHAAEEHEDQVTADFAIGLIEKLDAHIWMLNAYLGE</sequence>
<dbReference type="PANTHER" id="PTHR42932:SF1">
    <property type="entry name" value="GENERAL STRESS PROTEIN 20U"/>
    <property type="match status" value="1"/>
</dbReference>
<dbReference type="PIRSF" id="PIRSF005900">
    <property type="entry name" value="Dps"/>
    <property type="match status" value="1"/>
</dbReference>
<dbReference type="InterPro" id="IPR008331">
    <property type="entry name" value="Ferritin_DPS_dom"/>
</dbReference>
<dbReference type="InterPro" id="IPR009078">
    <property type="entry name" value="Ferritin-like_SF"/>
</dbReference>
<evidence type="ECO:0000259" key="4">
    <source>
        <dbReference type="Pfam" id="PF00210"/>
    </source>
</evidence>
<dbReference type="Pfam" id="PF00210">
    <property type="entry name" value="Ferritin"/>
    <property type="match status" value="1"/>
</dbReference>